<keyword evidence="1" id="KW-1133">Transmembrane helix</keyword>
<feature type="transmembrane region" description="Helical" evidence="1">
    <location>
        <begin position="133"/>
        <end position="154"/>
    </location>
</feature>
<reference evidence="2 3" key="1">
    <citation type="journal article" date="2019" name="Genome Biol. Evol.">
        <title>Insights into the evolution of the New World diploid cottons (Gossypium, subgenus Houzingenia) based on genome sequencing.</title>
        <authorList>
            <person name="Grover C.E."/>
            <person name="Arick M.A. 2nd"/>
            <person name="Thrash A."/>
            <person name="Conover J.L."/>
            <person name="Sanders W.S."/>
            <person name="Peterson D.G."/>
            <person name="Frelichowski J.E."/>
            <person name="Scheffler J.A."/>
            <person name="Scheffler B.E."/>
            <person name="Wendel J.F."/>
        </authorList>
    </citation>
    <scope>NUCLEOTIDE SEQUENCE [LARGE SCALE GENOMIC DNA]</scope>
    <source>
        <strain evidence="2">57</strain>
        <tissue evidence="2">Leaf</tissue>
    </source>
</reference>
<evidence type="ECO:0008006" key="4">
    <source>
        <dbReference type="Google" id="ProtNLM"/>
    </source>
</evidence>
<evidence type="ECO:0000313" key="3">
    <source>
        <dbReference type="Proteomes" id="UP000593573"/>
    </source>
</evidence>
<organism evidence="2 3">
    <name type="scientific">Gossypium klotzschianum</name>
    <dbReference type="NCBI Taxonomy" id="34286"/>
    <lineage>
        <taxon>Eukaryota</taxon>
        <taxon>Viridiplantae</taxon>
        <taxon>Streptophyta</taxon>
        <taxon>Embryophyta</taxon>
        <taxon>Tracheophyta</taxon>
        <taxon>Spermatophyta</taxon>
        <taxon>Magnoliopsida</taxon>
        <taxon>eudicotyledons</taxon>
        <taxon>Gunneridae</taxon>
        <taxon>Pentapetalae</taxon>
        <taxon>rosids</taxon>
        <taxon>malvids</taxon>
        <taxon>Malvales</taxon>
        <taxon>Malvaceae</taxon>
        <taxon>Malvoideae</taxon>
        <taxon>Gossypium</taxon>
    </lineage>
</organism>
<evidence type="ECO:0000256" key="1">
    <source>
        <dbReference type="SAM" id="Phobius"/>
    </source>
</evidence>
<evidence type="ECO:0000313" key="2">
    <source>
        <dbReference type="EMBL" id="MBA0663820.1"/>
    </source>
</evidence>
<accession>A0A7J8VML6</accession>
<keyword evidence="1" id="KW-0472">Membrane</keyword>
<name>A0A7J8VML6_9ROSI</name>
<comment type="caution">
    <text evidence="2">The sequence shown here is derived from an EMBL/GenBank/DDBJ whole genome shotgun (WGS) entry which is preliminary data.</text>
</comment>
<keyword evidence="1" id="KW-0812">Transmembrane</keyword>
<gene>
    <name evidence="2" type="ORF">Goklo_003907</name>
</gene>
<dbReference type="Proteomes" id="UP000593573">
    <property type="component" value="Unassembled WGS sequence"/>
</dbReference>
<protein>
    <recommendedName>
        <fullName evidence="4">DUF4283 domain-containing protein</fullName>
    </recommendedName>
</protein>
<proteinExistence type="predicted"/>
<dbReference type="OrthoDB" id="10468779at2759"/>
<keyword evidence="3" id="KW-1185">Reference proteome</keyword>
<sequence>MEEELANLNLIDEEEDAFHEEATVVDQNYQFSLVGRCLTDSVVHFPSLCNTMVDLWHPNGGICLMTETMAKQVGDILGQFLEYDTSILTMEIKKFMRIQIRLDVIILLKRKKKIQIGKGQTVYTSFQYEKLSLFSLFVVNLVMGYFITCSGATVKRNYSRELNGAGSDNVPMDLVLAEENDPLLSMEGKKR</sequence>
<dbReference type="AlphaFoldDB" id="A0A7J8VML6"/>
<dbReference type="EMBL" id="JABFAB010000011">
    <property type="protein sequence ID" value="MBA0663820.1"/>
    <property type="molecule type" value="Genomic_DNA"/>
</dbReference>